<evidence type="ECO:0000313" key="3">
    <source>
        <dbReference type="Proteomes" id="UP000037460"/>
    </source>
</evidence>
<evidence type="ECO:0000256" key="1">
    <source>
        <dbReference type="SAM" id="MobiDB-lite"/>
    </source>
</evidence>
<evidence type="ECO:0000313" key="2">
    <source>
        <dbReference type="EMBL" id="KOO28794.1"/>
    </source>
</evidence>
<gene>
    <name evidence="2" type="ORF">Ctob_006997</name>
</gene>
<proteinExistence type="predicted"/>
<dbReference type="EMBL" id="JWZX01002514">
    <property type="protein sequence ID" value="KOO28794.1"/>
    <property type="molecule type" value="Genomic_DNA"/>
</dbReference>
<name>A0A0M0JQB5_9EUKA</name>
<feature type="region of interest" description="Disordered" evidence="1">
    <location>
        <begin position="170"/>
        <end position="195"/>
    </location>
</feature>
<sequence>MNALVPRLKLIRDHLYVADHHETPHVVDYFYIKWRASQLLAHVEQTQRDGRPYASVVFVRPDVLFVSPRVVVLQSLPEFTVALLQTDHRPDSNDTTLTDPLSRGQCGQTVNDWFAYGSSSSMKRFLGGFLHLPEVHDVMMATPGYCKWWKCHNFRYNGLPWLNGAAPTPIDRAPPKEIDTYEDADSAPHPTGPLDTVELEYELGRSRTEAEKLHRAQVLQINALMKTVHDDQCPWHAPFGSHG</sequence>
<dbReference type="Proteomes" id="UP000037460">
    <property type="component" value="Unassembled WGS sequence"/>
</dbReference>
<comment type="caution">
    <text evidence="2">The sequence shown here is derived from an EMBL/GenBank/DDBJ whole genome shotgun (WGS) entry which is preliminary data.</text>
</comment>
<reference evidence="3" key="1">
    <citation type="journal article" date="2015" name="PLoS Genet.">
        <title>Genome Sequence and Transcriptome Analyses of Chrysochromulina tobin: Metabolic Tools for Enhanced Algal Fitness in the Prominent Order Prymnesiales (Haptophyceae).</title>
        <authorList>
            <person name="Hovde B.T."/>
            <person name="Deodato C.R."/>
            <person name="Hunsperger H.M."/>
            <person name="Ryken S.A."/>
            <person name="Yost W."/>
            <person name="Jha R.K."/>
            <person name="Patterson J."/>
            <person name="Monnat R.J. Jr."/>
            <person name="Barlow S.B."/>
            <person name="Starkenburg S.R."/>
            <person name="Cattolico R.A."/>
        </authorList>
    </citation>
    <scope>NUCLEOTIDE SEQUENCE</scope>
    <source>
        <strain evidence="3">CCMP291</strain>
    </source>
</reference>
<keyword evidence="3" id="KW-1185">Reference proteome</keyword>
<organism evidence="2 3">
    <name type="scientific">Chrysochromulina tobinii</name>
    <dbReference type="NCBI Taxonomy" id="1460289"/>
    <lineage>
        <taxon>Eukaryota</taxon>
        <taxon>Haptista</taxon>
        <taxon>Haptophyta</taxon>
        <taxon>Prymnesiophyceae</taxon>
        <taxon>Prymnesiales</taxon>
        <taxon>Chrysochromulinaceae</taxon>
        <taxon>Chrysochromulina</taxon>
    </lineage>
</organism>
<accession>A0A0M0JQB5</accession>
<dbReference type="AlphaFoldDB" id="A0A0M0JQB5"/>
<protein>
    <submittedName>
        <fullName evidence="2">Uncharacterized protein</fullName>
    </submittedName>
</protein>